<evidence type="ECO:0000256" key="2">
    <source>
        <dbReference type="ARBA" id="ARBA00023315"/>
    </source>
</evidence>
<dbReference type="SUPFAM" id="SSF55729">
    <property type="entry name" value="Acyl-CoA N-acyltransferases (Nat)"/>
    <property type="match status" value="1"/>
</dbReference>
<feature type="domain" description="N-acetyltransferase" evidence="4">
    <location>
        <begin position="8"/>
        <end position="174"/>
    </location>
</feature>
<dbReference type="Gene3D" id="3.40.630.30">
    <property type="match status" value="1"/>
</dbReference>
<name>A0ABQ6GNP4_9BACL</name>
<dbReference type="RefSeq" id="WP_284242026.1">
    <property type="nucleotide sequence ID" value="NZ_BSSQ01000028.1"/>
</dbReference>
<accession>A0ABQ6GNP4</accession>
<dbReference type="InterPro" id="IPR051531">
    <property type="entry name" value="N-acetyltransferase"/>
</dbReference>
<dbReference type="Pfam" id="PF13302">
    <property type="entry name" value="Acetyltransf_3"/>
    <property type="match status" value="1"/>
</dbReference>
<dbReference type="InterPro" id="IPR000182">
    <property type="entry name" value="GNAT_dom"/>
</dbReference>
<evidence type="ECO:0000259" key="4">
    <source>
        <dbReference type="PROSITE" id="PS51186"/>
    </source>
</evidence>
<evidence type="ECO:0000256" key="1">
    <source>
        <dbReference type="ARBA" id="ARBA00022679"/>
    </source>
</evidence>
<keyword evidence="1" id="KW-0808">Transferase</keyword>
<dbReference type="PANTHER" id="PTHR43792">
    <property type="entry name" value="GNAT FAMILY, PUTATIVE (AFU_ORTHOLOGUE AFUA_3G00765)-RELATED-RELATED"/>
    <property type="match status" value="1"/>
</dbReference>
<proteinExistence type="inferred from homology"/>
<sequence>MANQQPLIQIRIESWADEDANMELLRRTYDPEMTKHLGGPETEEQLIARHKRYLKVNKAGTGRMCSIVLLPSLEVVGGIGYWETLHHGETVYEMGWSVLPPFQGKGIAVAAIAAAISSAKSEQKHRFVYAFPSVDNLASNAICKKNNFSIIGECEFEYPKGSFMRCNEWRLDLETTM</sequence>
<protein>
    <recommendedName>
        <fullName evidence="4">N-acetyltransferase domain-containing protein</fullName>
    </recommendedName>
</protein>
<organism evidence="5 6">
    <name type="scientific">Paenibacillus glycanilyticus</name>
    <dbReference type="NCBI Taxonomy" id="126569"/>
    <lineage>
        <taxon>Bacteria</taxon>
        <taxon>Bacillati</taxon>
        <taxon>Bacillota</taxon>
        <taxon>Bacilli</taxon>
        <taxon>Bacillales</taxon>
        <taxon>Paenibacillaceae</taxon>
        <taxon>Paenibacillus</taxon>
    </lineage>
</organism>
<reference evidence="5 6" key="1">
    <citation type="submission" date="2023-03" db="EMBL/GenBank/DDBJ databases">
        <title>Draft genome sequence of the bacteria which degrade cell wall of Tricholomamatutake.</title>
        <authorList>
            <person name="Konishi Y."/>
            <person name="Fukuta Y."/>
            <person name="Shirasaka N."/>
        </authorList>
    </citation>
    <scope>NUCLEOTIDE SEQUENCE [LARGE SCALE GENOMIC DNA]</scope>
    <source>
        <strain evidence="6">mu1</strain>
    </source>
</reference>
<evidence type="ECO:0000256" key="3">
    <source>
        <dbReference type="ARBA" id="ARBA00038502"/>
    </source>
</evidence>
<dbReference type="PROSITE" id="PS51186">
    <property type="entry name" value="GNAT"/>
    <property type="match status" value="1"/>
</dbReference>
<keyword evidence="6" id="KW-1185">Reference proteome</keyword>
<dbReference type="InterPro" id="IPR016181">
    <property type="entry name" value="Acyl_CoA_acyltransferase"/>
</dbReference>
<dbReference type="PANTHER" id="PTHR43792:SF8">
    <property type="entry name" value="[RIBOSOMAL PROTEIN US5]-ALANINE N-ACETYLTRANSFERASE"/>
    <property type="match status" value="1"/>
</dbReference>
<dbReference type="EMBL" id="BSSQ01000028">
    <property type="protein sequence ID" value="GLX71222.1"/>
    <property type="molecule type" value="Genomic_DNA"/>
</dbReference>
<evidence type="ECO:0000313" key="6">
    <source>
        <dbReference type="Proteomes" id="UP001157114"/>
    </source>
</evidence>
<evidence type="ECO:0000313" key="5">
    <source>
        <dbReference type="EMBL" id="GLX71222.1"/>
    </source>
</evidence>
<gene>
    <name evidence="5" type="ORF">MU1_55710</name>
</gene>
<dbReference type="Proteomes" id="UP001157114">
    <property type="component" value="Unassembled WGS sequence"/>
</dbReference>
<comment type="caution">
    <text evidence="5">The sequence shown here is derived from an EMBL/GenBank/DDBJ whole genome shotgun (WGS) entry which is preliminary data.</text>
</comment>
<comment type="similarity">
    <text evidence="3">Belongs to the acetyltransferase family. RimJ subfamily.</text>
</comment>
<keyword evidence="2" id="KW-0012">Acyltransferase</keyword>